<dbReference type="Proteomes" id="UP001231189">
    <property type="component" value="Unassembled WGS sequence"/>
</dbReference>
<dbReference type="PANTHER" id="PTHR47481:SF31">
    <property type="entry name" value="OS01G0873500 PROTEIN"/>
    <property type="match status" value="1"/>
</dbReference>
<reference evidence="2" key="1">
    <citation type="submission" date="2023-07" db="EMBL/GenBank/DDBJ databases">
        <title>A chromosome-level genome assembly of Lolium multiflorum.</title>
        <authorList>
            <person name="Chen Y."/>
            <person name="Copetti D."/>
            <person name="Kolliker R."/>
            <person name="Studer B."/>
        </authorList>
    </citation>
    <scope>NUCLEOTIDE SEQUENCE</scope>
    <source>
        <strain evidence="2">02402/16</strain>
        <tissue evidence="2">Leaf</tissue>
    </source>
</reference>
<evidence type="ECO:0008006" key="4">
    <source>
        <dbReference type="Google" id="ProtNLM"/>
    </source>
</evidence>
<evidence type="ECO:0000313" key="2">
    <source>
        <dbReference type="EMBL" id="KAK1647646.1"/>
    </source>
</evidence>
<accession>A0AAD8S8K5</accession>
<dbReference type="EMBL" id="JAUUTY010000004">
    <property type="protein sequence ID" value="KAK1647646.1"/>
    <property type="molecule type" value="Genomic_DNA"/>
</dbReference>
<evidence type="ECO:0000313" key="3">
    <source>
        <dbReference type="Proteomes" id="UP001231189"/>
    </source>
</evidence>
<keyword evidence="3" id="KW-1185">Reference proteome</keyword>
<feature type="region of interest" description="Disordered" evidence="1">
    <location>
        <begin position="52"/>
        <end position="74"/>
    </location>
</feature>
<sequence>MALPSTAPHVHLGQPLSDKLTRANYSGWRAQILPPIRGARLFGLLDGSDAAPPELLPLENPEKDQPSKTAPNPAYDSWISRDQLVLGYLLQSIGPEVLPHVQRIETAAGVWRAVEEMFASQCQTKVTNLRIQLANTKKLQMTTDAFLTKMQSIVDELSAAGEIISSKEHVSFILAGLGAPYNALVAALGVVPTPPSLSSLYAQLRAYDERQDMLGGGSETVFETSANAAQRQGHGRNNYSNNRTRRQQHWTRGCFPDAICLGIGRILVGSCAFLCRSLGARAAVPRLACKGIFCAGSALQPVCPARNTGGHRIPCSNRVPRLRQQQQLCAGIRCAAPACTISCAHSRLYACPQAQTIYGWHCPLGSVDYFC</sequence>
<gene>
    <name evidence="2" type="ORF">QYE76_065451</name>
</gene>
<dbReference type="AlphaFoldDB" id="A0AAD8S8K5"/>
<comment type="caution">
    <text evidence="2">The sequence shown here is derived from an EMBL/GenBank/DDBJ whole genome shotgun (WGS) entry which is preliminary data.</text>
</comment>
<evidence type="ECO:0000256" key="1">
    <source>
        <dbReference type="SAM" id="MobiDB-lite"/>
    </source>
</evidence>
<organism evidence="2 3">
    <name type="scientific">Lolium multiflorum</name>
    <name type="common">Italian ryegrass</name>
    <name type="synonym">Lolium perenne subsp. multiflorum</name>
    <dbReference type="NCBI Taxonomy" id="4521"/>
    <lineage>
        <taxon>Eukaryota</taxon>
        <taxon>Viridiplantae</taxon>
        <taxon>Streptophyta</taxon>
        <taxon>Embryophyta</taxon>
        <taxon>Tracheophyta</taxon>
        <taxon>Spermatophyta</taxon>
        <taxon>Magnoliopsida</taxon>
        <taxon>Liliopsida</taxon>
        <taxon>Poales</taxon>
        <taxon>Poaceae</taxon>
        <taxon>BOP clade</taxon>
        <taxon>Pooideae</taxon>
        <taxon>Poodae</taxon>
        <taxon>Poeae</taxon>
        <taxon>Poeae Chloroplast Group 2 (Poeae type)</taxon>
        <taxon>Loliodinae</taxon>
        <taxon>Loliinae</taxon>
        <taxon>Lolium</taxon>
    </lineage>
</organism>
<dbReference type="PANTHER" id="PTHR47481">
    <property type="match status" value="1"/>
</dbReference>
<proteinExistence type="predicted"/>
<name>A0AAD8S8K5_LOLMU</name>
<dbReference type="Pfam" id="PF14223">
    <property type="entry name" value="Retrotran_gag_2"/>
    <property type="match status" value="1"/>
</dbReference>
<protein>
    <recommendedName>
        <fullName evidence="4">Retrotransposon Copia-like N-terminal domain-containing protein</fullName>
    </recommendedName>
</protein>